<keyword evidence="8" id="KW-0274">FAD</keyword>
<comment type="catalytic activity">
    <reaction evidence="10">
        <text>a medium-chain 2,3-saturated fatty acyl-CoA + oxidized [electron-transfer flavoprotein] + H(+) = a medium-chain (2E)-enoyl-CoA + reduced [electron-transfer flavoprotein]</text>
        <dbReference type="Rhea" id="RHEA:14477"/>
        <dbReference type="Rhea" id="RHEA-COMP:10685"/>
        <dbReference type="Rhea" id="RHEA-COMP:10686"/>
        <dbReference type="ChEBI" id="CHEBI:15378"/>
        <dbReference type="ChEBI" id="CHEBI:57692"/>
        <dbReference type="ChEBI" id="CHEBI:58307"/>
        <dbReference type="ChEBI" id="CHEBI:83723"/>
        <dbReference type="ChEBI" id="CHEBI:83726"/>
        <dbReference type="EC" id="1.3.8.7"/>
    </reaction>
</comment>
<dbReference type="EC" id="1.3.8.7" evidence="4"/>
<dbReference type="InterPro" id="IPR009075">
    <property type="entry name" value="AcylCo_DH/oxidase_C"/>
</dbReference>
<evidence type="ECO:0000256" key="1">
    <source>
        <dbReference type="ARBA" id="ARBA00001974"/>
    </source>
</evidence>
<dbReference type="EC" id="1.3.8.8" evidence="5"/>
<dbReference type="SUPFAM" id="SSF56645">
    <property type="entry name" value="Acyl-CoA dehydrogenase NM domain-like"/>
    <property type="match status" value="1"/>
</dbReference>
<dbReference type="GO" id="GO:0033539">
    <property type="term" value="P:fatty acid beta-oxidation using acyl-CoA dehydrogenase"/>
    <property type="evidence" value="ECO:0007669"/>
    <property type="project" value="InterPro"/>
</dbReference>
<dbReference type="InterPro" id="IPR009100">
    <property type="entry name" value="AcylCoA_DH/oxidase_NM_dom_sf"/>
</dbReference>
<evidence type="ECO:0000259" key="15">
    <source>
        <dbReference type="Pfam" id="PF09317"/>
    </source>
</evidence>
<sequence length="757" mass="81543">MFGQLMRWMQARRMLPSISDTERQALQAGTVWIDGDFFAGKPDFERILSEPYSPLSDQEQAFLDGPVEQLLRRVDRYQIGRTKRIPDEVIDFIKREGFMGLLIPRQYGGKQFSALGISTILAKLNTWNAAVATLVTIPNSLGAGELIVHYGTQAQKDHYLPRLASGDYLPCFGLTEPTAGSDAASIQAEARVFRDDDGAIKLKLNFRKRYITLAPIANLATLACKLNDPDDLLGKGVNVGITCVLVHRGTPGFVSGDHHDPIGDPFYNGPLVGTDVVVPLDQIIGGVDYAGKGWLMLMQQLAGGRAISLPAGAVGNAKAAAIATGAYSMVRQQFGIPIGRMEGVEERVGRMAALAYMIEAARIYACSAIDNGQHPPVVSGVLKAYTTRISQDIIVDGMDVFSGAGVMQGPNNILGAAYKSAPVGITVEGANILTRTLMIFGQGATRCHPYAMSVVDAVAQSDVPAFRRQLLGWIAHFIAGIGRAALHGVTRGLTVSVPDVDAATQGYYRRIGWAGARFGLLTDLAMFAIGGRLKVRGKLTGRYSDALAWMLLGVSALRRYEAEGRRADDAPLLHYALSHALHQVQQAYEGIYQNFGGPVGVLLRVVGGIWLRLNPLGSAPTDEQSRRAALCVQTANAQFERLAYAVFQPADDHPALGRLLNAFACVSAAQPAAQRIIQAQKARRLPRGPLPAEIADDAVKVGIIDAAEADLLRRALRARLDAIEVDSFTPDQYFGRINDGGGIDHGAIEPDDRPTLS</sequence>
<dbReference type="InterPro" id="IPR036250">
    <property type="entry name" value="AcylCo_DH-like_C"/>
</dbReference>
<dbReference type="InterPro" id="IPR015396">
    <property type="entry name" value="FadE_C"/>
</dbReference>
<evidence type="ECO:0000259" key="12">
    <source>
        <dbReference type="Pfam" id="PF00441"/>
    </source>
</evidence>
<keyword evidence="9" id="KW-0560">Oxidoreductase</keyword>
<reference evidence="16 17" key="1">
    <citation type="submission" date="2016-11" db="EMBL/GenBank/DDBJ databases">
        <authorList>
            <person name="Jaros S."/>
            <person name="Januszkiewicz K."/>
            <person name="Wedrychowicz H."/>
        </authorList>
    </citation>
    <scope>NUCLEOTIDE SEQUENCE [LARGE SCALE GENOMIC DNA]</scope>
    <source>
        <strain evidence="16 17">CGMCC 1.7049</strain>
    </source>
</reference>
<dbReference type="Pfam" id="PF09317">
    <property type="entry name" value="ACDH_C"/>
    <property type="match status" value="1"/>
</dbReference>
<protein>
    <recommendedName>
        <fullName evidence="6">Acyl-coenzyme A dehydrogenase</fullName>
        <ecNumber evidence="4">1.3.8.7</ecNumber>
        <ecNumber evidence="5">1.3.8.8</ecNumber>
    </recommendedName>
</protein>
<dbReference type="PANTHER" id="PTHR48083:SF33">
    <property type="entry name" value="ACYL-COENZYME A DEHYDROGENASE"/>
    <property type="match status" value="1"/>
</dbReference>
<comment type="catalytic activity">
    <reaction evidence="11">
        <text>a long-chain 2,3-saturated fatty acyl-CoA + oxidized [electron-transfer flavoprotein] + H(+) = a long-chain (2E)-enoyl-CoA + reduced [electron-transfer flavoprotein]</text>
        <dbReference type="Rhea" id="RHEA:17721"/>
        <dbReference type="Rhea" id="RHEA-COMP:10685"/>
        <dbReference type="Rhea" id="RHEA-COMP:10686"/>
        <dbReference type="ChEBI" id="CHEBI:15378"/>
        <dbReference type="ChEBI" id="CHEBI:57692"/>
        <dbReference type="ChEBI" id="CHEBI:58307"/>
        <dbReference type="ChEBI" id="CHEBI:83721"/>
        <dbReference type="ChEBI" id="CHEBI:83727"/>
        <dbReference type="EC" id="1.3.8.8"/>
    </reaction>
</comment>
<dbReference type="NCBIfam" id="NF007000">
    <property type="entry name" value="PRK09463.1"/>
    <property type="match status" value="1"/>
</dbReference>
<evidence type="ECO:0000256" key="8">
    <source>
        <dbReference type="ARBA" id="ARBA00022827"/>
    </source>
</evidence>
<organism evidence="16 17">
    <name type="scientific">Hydrocarboniphaga daqingensis</name>
    <dbReference type="NCBI Taxonomy" id="490188"/>
    <lineage>
        <taxon>Bacteria</taxon>
        <taxon>Pseudomonadati</taxon>
        <taxon>Pseudomonadota</taxon>
        <taxon>Gammaproteobacteria</taxon>
        <taxon>Nevskiales</taxon>
        <taxon>Nevskiaceae</taxon>
        <taxon>Hydrocarboniphaga</taxon>
    </lineage>
</organism>
<gene>
    <name evidence="16" type="ORF">SAMN04488068_0371</name>
</gene>
<dbReference type="GO" id="GO:0005737">
    <property type="term" value="C:cytoplasm"/>
    <property type="evidence" value="ECO:0007669"/>
    <property type="project" value="UniProtKB-ARBA"/>
</dbReference>
<evidence type="ECO:0000256" key="10">
    <source>
        <dbReference type="ARBA" id="ARBA00047882"/>
    </source>
</evidence>
<comment type="pathway">
    <text evidence="2">Lipid metabolism; fatty acid beta-oxidation.</text>
</comment>
<dbReference type="PROSITE" id="PS00072">
    <property type="entry name" value="ACYL_COA_DH_1"/>
    <property type="match status" value="1"/>
</dbReference>
<evidence type="ECO:0000256" key="7">
    <source>
        <dbReference type="ARBA" id="ARBA00022630"/>
    </source>
</evidence>
<dbReference type="Pfam" id="PF02771">
    <property type="entry name" value="Acyl-CoA_dh_N"/>
    <property type="match status" value="1"/>
</dbReference>
<dbReference type="InterPro" id="IPR006091">
    <property type="entry name" value="Acyl-CoA_Oxase/DH_mid-dom"/>
</dbReference>
<dbReference type="UniPathway" id="UPA00659"/>
<evidence type="ECO:0000256" key="2">
    <source>
        <dbReference type="ARBA" id="ARBA00005005"/>
    </source>
</evidence>
<evidence type="ECO:0000256" key="9">
    <source>
        <dbReference type="ARBA" id="ARBA00023002"/>
    </source>
</evidence>
<accession>A0A1M5K5F8</accession>
<evidence type="ECO:0000259" key="14">
    <source>
        <dbReference type="Pfam" id="PF02771"/>
    </source>
</evidence>
<dbReference type="InterPro" id="IPR037069">
    <property type="entry name" value="AcylCoA_DH/ox_N_sf"/>
</dbReference>
<feature type="domain" description="Acyl-CoA dehydrogenase/oxidase N-terminal" evidence="14">
    <location>
        <begin position="73"/>
        <end position="167"/>
    </location>
</feature>
<evidence type="ECO:0000313" key="16">
    <source>
        <dbReference type="EMBL" id="SHG48026.1"/>
    </source>
</evidence>
<dbReference type="Gene3D" id="2.40.110.10">
    <property type="entry name" value="Butyryl-CoA Dehydrogenase, subunit A, domain 2"/>
    <property type="match status" value="1"/>
</dbReference>
<dbReference type="InterPro" id="IPR006089">
    <property type="entry name" value="Acyl-CoA_DH_CS"/>
</dbReference>
<evidence type="ECO:0000256" key="6">
    <source>
        <dbReference type="ARBA" id="ARBA00020144"/>
    </source>
</evidence>
<proteinExistence type="inferred from homology"/>
<dbReference type="GO" id="GO:0004466">
    <property type="term" value="F:long-chain fatty acyl-CoA dehydrogenase activity"/>
    <property type="evidence" value="ECO:0007669"/>
    <property type="project" value="UniProtKB-EC"/>
</dbReference>
<dbReference type="AlphaFoldDB" id="A0A1M5K5F8"/>
<dbReference type="SUPFAM" id="SSF47203">
    <property type="entry name" value="Acyl-CoA dehydrogenase C-terminal domain-like"/>
    <property type="match status" value="1"/>
</dbReference>
<comment type="cofactor">
    <cofactor evidence="1">
        <name>FAD</name>
        <dbReference type="ChEBI" id="CHEBI:57692"/>
    </cofactor>
</comment>
<evidence type="ECO:0000256" key="5">
    <source>
        <dbReference type="ARBA" id="ARBA00012040"/>
    </source>
</evidence>
<evidence type="ECO:0000256" key="3">
    <source>
        <dbReference type="ARBA" id="ARBA00009347"/>
    </source>
</evidence>
<dbReference type="InterPro" id="IPR046373">
    <property type="entry name" value="Acyl-CoA_Oxase/DH_mid-dom_sf"/>
</dbReference>
<dbReference type="EMBL" id="FQWZ01000001">
    <property type="protein sequence ID" value="SHG48026.1"/>
    <property type="molecule type" value="Genomic_DNA"/>
</dbReference>
<feature type="domain" description="Acyl-CoA dehydrogenase C-terminal bacterial-type" evidence="15">
    <location>
        <begin position="445"/>
        <end position="728"/>
    </location>
</feature>
<comment type="similarity">
    <text evidence="3">Belongs to the acyl-CoA dehydrogenase family.</text>
</comment>
<evidence type="ECO:0000259" key="13">
    <source>
        <dbReference type="Pfam" id="PF02770"/>
    </source>
</evidence>
<dbReference type="Gene3D" id="1.20.140.10">
    <property type="entry name" value="Butyryl-CoA Dehydrogenase, subunit A, domain 3"/>
    <property type="match status" value="1"/>
</dbReference>
<name>A0A1M5K5F8_9GAMM</name>
<dbReference type="Gene3D" id="1.10.540.10">
    <property type="entry name" value="Acyl-CoA dehydrogenase/oxidase, N-terminal domain"/>
    <property type="match status" value="1"/>
</dbReference>
<evidence type="ECO:0000256" key="11">
    <source>
        <dbReference type="ARBA" id="ARBA00049247"/>
    </source>
</evidence>
<dbReference type="InterPro" id="IPR050741">
    <property type="entry name" value="Acyl-CoA_dehydrogenase"/>
</dbReference>
<dbReference type="Proteomes" id="UP000199758">
    <property type="component" value="Unassembled WGS sequence"/>
</dbReference>
<keyword evidence="7" id="KW-0285">Flavoprotein</keyword>
<dbReference type="GO" id="GO:0050660">
    <property type="term" value="F:flavin adenine dinucleotide binding"/>
    <property type="evidence" value="ECO:0007669"/>
    <property type="project" value="InterPro"/>
</dbReference>
<dbReference type="Pfam" id="PF00441">
    <property type="entry name" value="Acyl-CoA_dh_1"/>
    <property type="match status" value="1"/>
</dbReference>
<keyword evidence="17" id="KW-1185">Reference proteome</keyword>
<dbReference type="OrthoDB" id="9802447at2"/>
<dbReference type="NCBIfam" id="NF009586">
    <property type="entry name" value="PRK13026.1"/>
    <property type="match status" value="1"/>
</dbReference>
<dbReference type="InterPro" id="IPR013786">
    <property type="entry name" value="AcylCoA_DH/ox_N"/>
</dbReference>
<feature type="domain" description="Acyl-CoA dehydrogenase/oxidase C-terminal" evidence="12">
    <location>
        <begin position="291"/>
        <end position="432"/>
    </location>
</feature>
<dbReference type="RefSeq" id="WP_072893131.1">
    <property type="nucleotide sequence ID" value="NZ_FQWZ01000001.1"/>
</dbReference>
<dbReference type="Pfam" id="PF02770">
    <property type="entry name" value="Acyl-CoA_dh_M"/>
    <property type="match status" value="1"/>
</dbReference>
<dbReference type="PANTHER" id="PTHR48083">
    <property type="entry name" value="MEDIUM-CHAIN SPECIFIC ACYL-COA DEHYDROGENASE, MITOCHONDRIAL-RELATED"/>
    <property type="match status" value="1"/>
</dbReference>
<feature type="domain" description="Acyl-CoA oxidase/dehydrogenase middle" evidence="13">
    <location>
        <begin position="171"/>
        <end position="265"/>
    </location>
</feature>
<evidence type="ECO:0000256" key="4">
    <source>
        <dbReference type="ARBA" id="ARBA00012033"/>
    </source>
</evidence>
<dbReference type="STRING" id="490188.SAMN04488068_0371"/>
<evidence type="ECO:0000313" key="17">
    <source>
        <dbReference type="Proteomes" id="UP000199758"/>
    </source>
</evidence>
<dbReference type="GO" id="GO:0070991">
    <property type="term" value="F:medium-chain fatty acyl-CoA dehydrogenase activity"/>
    <property type="evidence" value="ECO:0007669"/>
    <property type="project" value="UniProtKB-EC"/>
</dbReference>